<keyword evidence="3" id="KW-1185">Reference proteome</keyword>
<dbReference type="RefSeq" id="WP_231003267.1">
    <property type="nucleotide sequence ID" value="NZ_JAJNEC010000004.1"/>
</dbReference>
<evidence type="ECO:0000313" key="3">
    <source>
        <dbReference type="Proteomes" id="UP001199816"/>
    </source>
</evidence>
<reference evidence="2 3" key="1">
    <citation type="submission" date="2021-11" db="EMBL/GenBank/DDBJ databases">
        <title>Genomic of Niabella pedocola.</title>
        <authorList>
            <person name="Wu T."/>
        </authorList>
    </citation>
    <scope>NUCLEOTIDE SEQUENCE [LARGE SCALE GENOMIC DNA]</scope>
    <source>
        <strain evidence="2 3">JCM 31011</strain>
    </source>
</reference>
<accession>A0ABS8PMM3</accession>
<dbReference type="EMBL" id="JAJNEC010000004">
    <property type="protein sequence ID" value="MCD2422352.1"/>
    <property type="molecule type" value="Genomic_DNA"/>
</dbReference>
<proteinExistence type="predicted"/>
<name>A0ABS8PMM3_9BACT</name>
<feature type="signal peptide" evidence="1">
    <location>
        <begin position="1"/>
        <end position="21"/>
    </location>
</feature>
<dbReference type="Pfam" id="PF12099">
    <property type="entry name" value="DUF3575"/>
    <property type="match status" value="1"/>
</dbReference>
<keyword evidence="1" id="KW-0732">Signal</keyword>
<sequence>MNPKPLLFVLFFAASSLHAMAQQDTATRRRFNSIKTNLTSIPLKNFSLQYERILGKRFSVALSGRMMPESTIPFKRLILSNIDETEVTKDLIEKIHVSNWAITPELRFYPGKKGYGQGWYIALFYRYAQYTSNDLTVRYADYGGTDGTVLLSGKLVSNTGGLLLGLQKSLGKALCLDLWLLGPHVGAGQGNFTGIPDRPLTESEQEELRGALEDIQIAHVRSSATVDSRFANLKLNGRWGGVRAGISLGLRF</sequence>
<dbReference type="InterPro" id="IPR021958">
    <property type="entry name" value="DUF3575"/>
</dbReference>
<feature type="chain" id="PRO_5046977920" evidence="1">
    <location>
        <begin position="22"/>
        <end position="252"/>
    </location>
</feature>
<comment type="caution">
    <text evidence="2">The sequence shown here is derived from an EMBL/GenBank/DDBJ whole genome shotgun (WGS) entry which is preliminary data.</text>
</comment>
<protein>
    <submittedName>
        <fullName evidence="2">DUF3575 domain-containing protein</fullName>
    </submittedName>
</protein>
<evidence type="ECO:0000256" key="1">
    <source>
        <dbReference type="SAM" id="SignalP"/>
    </source>
</evidence>
<evidence type="ECO:0000313" key="2">
    <source>
        <dbReference type="EMBL" id="MCD2422352.1"/>
    </source>
</evidence>
<gene>
    <name evidence="2" type="ORF">LQ567_06230</name>
</gene>
<organism evidence="2 3">
    <name type="scientific">Niabella pedocola</name>
    <dbReference type="NCBI Taxonomy" id="1752077"/>
    <lineage>
        <taxon>Bacteria</taxon>
        <taxon>Pseudomonadati</taxon>
        <taxon>Bacteroidota</taxon>
        <taxon>Chitinophagia</taxon>
        <taxon>Chitinophagales</taxon>
        <taxon>Chitinophagaceae</taxon>
        <taxon>Niabella</taxon>
    </lineage>
</organism>
<dbReference type="Proteomes" id="UP001199816">
    <property type="component" value="Unassembled WGS sequence"/>
</dbReference>